<dbReference type="SUPFAM" id="SSF53098">
    <property type="entry name" value="Ribonuclease H-like"/>
    <property type="match status" value="1"/>
</dbReference>
<keyword evidence="2" id="KW-0808">Transferase</keyword>
<feature type="compositionally biased region" description="Polar residues" evidence="8">
    <location>
        <begin position="179"/>
        <end position="203"/>
    </location>
</feature>
<dbReference type="InterPro" id="IPR043128">
    <property type="entry name" value="Rev_trsase/Diguanyl_cyclase"/>
</dbReference>
<evidence type="ECO:0000256" key="5">
    <source>
        <dbReference type="ARBA" id="ARBA00022759"/>
    </source>
</evidence>
<dbReference type="Gene3D" id="2.40.70.10">
    <property type="entry name" value="Acid Proteases"/>
    <property type="match status" value="1"/>
</dbReference>
<dbReference type="CDD" id="cd00303">
    <property type="entry name" value="retropepsin_like"/>
    <property type="match status" value="1"/>
</dbReference>
<dbReference type="InterPro" id="IPR041373">
    <property type="entry name" value="RT_RNaseH"/>
</dbReference>
<dbReference type="Pfam" id="PF17917">
    <property type="entry name" value="RT_RNaseH"/>
    <property type="match status" value="1"/>
</dbReference>
<keyword evidence="5" id="KW-0255">Endonuclease</keyword>
<keyword evidence="13" id="KW-1185">Reference proteome</keyword>
<dbReference type="PROSITE" id="PS50878">
    <property type="entry name" value="RT_POL"/>
    <property type="match status" value="1"/>
</dbReference>
<comment type="caution">
    <text evidence="11">The sequence shown here is derived from an EMBL/GenBank/DDBJ whole genome shotgun (WGS) entry which is preliminary data.</text>
</comment>
<dbReference type="InterPro" id="IPR012337">
    <property type="entry name" value="RNaseH-like_sf"/>
</dbReference>
<dbReference type="InterPro" id="IPR036397">
    <property type="entry name" value="RNaseH_sf"/>
</dbReference>
<dbReference type="Gene3D" id="3.10.10.10">
    <property type="entry name" value="HIV Type 1 Reverse Transcriptase, subunit A, domain 1"/>
    <property type="match status" value="1"/>
</dbReference>
<dbReference type="GO" id="GO:0006508">
    <property type="term" value="P:proteolysis"/>
    <property type="evidence" value="ECO:0007669"/>
    <property type="project" value="InterPro"/>
</dbReference>
<dbReference type="FunFam" id="3.30.70.270:FF:000020">
    <property type="entry name" value="Transposon Tf2-6 polyprotein-like Protein"/>
    <property type="match status" value="1"/>
</dbReference>
<dbReference type="Pfam" id="PF13650">
    <property type="entry name" value="Asp_protease_2"/>
    <property type="match status" value="1"/>
</dbReference>
<dbReference type="InterPro" id="IPR054465">
    <property type="entry name" value="Integrase_p58-like_C"/>
</dbReference>
<reference evidence="11 13" key="1">
    <citation type="journal article" date="2019" name="Sci. Rep.">
        <title>Orb-weaving spider Araneus ventricosus genome elucidates the spidroin gene catalogue.</title>
        <authorList>
            <person name="Kono N."/>
            <person name="Nakamura H."/>
            <person name="Ohtoshi R."/>
            <person name="Moran D.A.P."/>
            <person name="Shinohara A."/>
            <person name="Yoshida Y."/>
            <person name="Fujiwara M."/>
            <person name="Mori M."/>
            <person name="Tomita M."/>
            <person name="Arakawa K."/>
        </authorList>
    </citation>
    <scope>NUCLEOTIDE SEQUENCE [LARGE SCALE GENOMIC DNA]</scope>
</reference>
<evidence type="ECO:0000256" key="3">
    <source>
        <dbReference type="ARBA" id="ARBA00022695"/>
    </source>
</evidence>
<dbReference type="PROSITE" id="PS00141">
    <property type="entry name" value="ASP_PROTEASE"/>
    <property type="match status" value="1"/>
</dbReference>
<gene>
    <name evidence="11" type="primary">Tf2-6_141</name>
    <name evidence="12" type="synonym">Tf2-6_216</name>
    <name evidence="12" type="ORF">AVEN_108440_1</name>
    <name evidence="11" type="ORF">AVEN_21662_1</name>
</gene>
<dbReference type="EMBL" id="BGPR01084166">
    <property type="protein sequence ID" value="GBL94333.1"/>
    <property type="molecule type" value="Genomic_DNA"/>
</dbReference>
<dbReference type="GO" id="GO:0015074">
    <property type="term" value="P:DNA integration"/>
    <property type="evidence" value="ECO:0007669"/>
    <property type="project" value="UniProtKB-KW"/>
</dbReference>
<dbReference type="GO" id="GO:0004519">
    <property type="term" value="F:endonuclease activity"/>
    <property type="evidence" value="ECO:0007669"/>
    <property type="project" value="UniProtKB-KW"/>
</dbReference>
<dbReference type="PANTHER" id="PTHR37984">
    <property type="entry name" value="PROTEIN CBG26694"/>
    <property type="match status" value="1"/>
</dbReference>
<dbReference type="GO" id="GO:0003723">
    <property type="term" value="F:RNA binding"/>
    <property type="evidence" value="ECO:0007669"/>
    <property type="project" value="UniProtKB-KW"/>
</dbReference>
<organism evidence="11 13">
    <name type="scientific">Araneus ventricosus</name>
    <name type="common">Orbweaver spider</name>
    <name type="synonym">Epeira ventricosa</name>
    <dbReference type="NCBI Taxonomy" id="182803"/>
    <lineage>
        <taxon>Eukaryota</taxon>
        <taxon>Metazoa</taxon>
        <taxon>Ecdysozoa</taxon>
        <taxon>Arthropoda</taxon>
        <taxon>Chelicerata</taxon>
        <taxon>Arachnida</taxon>
        <taxon>Araneae</taxon>
        <taxon>Araneomorphae</taxon>
        <taxon>Entelegynae</taxon>
        <taxon>Araneoidea</taxon>
        <taxon>Araneidae</taxon>
        <taxon>Araneus</taxon>
    </lineage>
</organism>
<dbReference type="Pfam" id="PF00665">
    <property type="entry name" value="rve"/>
    <property type="match status" value="1"/>
</dbReference>
<dbReference type="GO" id="GO:0003964">
    <property type="term" value="F:RNA-directed DNA polymerase activity"/>
    <property type="evidence" value="ECO:0007669"/>
    <property type="project" value="UniProtKB-KW"/>
</dbReference>
<dbReference type="InterPro" id="IPR001584">
    <property type="entry name" value="Integrase_cat-core"/>
</dbReference>
<dbReference type="PROSITE" id="PS50994">
    <property type="entry name" value="INTEGRASE"/>
    <property type="match status" value="1"/>
</dbReference>
<feature type="domain" description="Integrase catalytic" evidence="10">
    <location>
        <begin position="1057"/>
        <end position="1216"/>
    </location>
</feature>
<evidence type="ECO:0000256" key="8">
    <source>
        <dbReference type="SAM" id="MobiDB-lite"/>
    </source>
</evidence>
<proteinExistence type="predicted"/>
<evidence type="ECO:0000313" key="12">
    <source>
        <dbReference type="EMBL" id="GBL94333.1"/>
    </source>
</evidence>
<keyword evidence="3" id="KW-0548">Nucleotidyltransferase</keyword>
<keyword evidence="7" id="KW-0695">RNA-directed DNA polymerase</keyword>
<evidence type="ECO:0000259" key="9">
    <source>
        <dbReference type="PROSITE" id="PS50878"/>
    </source>
</evidence>
<dbReference type="SUPFAM" id="SSF50630">
    <property type="entry name" value="Acid proteases"/>
    <property type="match status" value="1"/>
</dbReference>
<feature type="domain" description="Reverse transcriptase" evidence="9">
    <location>
        <begin position="542"/>
        <end position="723"/>
    </location>
</feature>
<dbReference type="Gene3D" id="3.30.70.270">
    <property type="match status" value="2"/>
</dbReference>
<dbReference type="OrthoDB" id="6427440at2759"/>
<dbReference type="InterPro" id="IPR021109">
    <property type="entry name" value="Peptidase_aspartic_dom_sf"/>
</dbReference>
<evidence type="ECO:0000256" key="4">
    <source>
        <dbReference type="ARBA" id="ARBA00022722"/>
    </source>
</evidence>
<dbReference type="Proteomes" id="UP000499080">
    <property type="component" value="Unassembled WGS sequence"/>
</dbReference>
<dbReference type="EMBL" id="BGPR01084161">
    <property type="protein sequence ID" value="GBL94326.1"/>
    <property type="molecule type" value="Genomic_DNA"/>
</dbReference>
<evidence type="ECO:0000256" key="1">
    <source>
        <dbReference type="ARBA" id="ARBA00012493"/>
    </source>
</evidence>
<evidence type="ECO:0000256" key="7">
    <source>
        <dbReference type="ARBA" id="ARBA00022918"/>
    </source>
</evidence>
<dbReference type="Gene3D" id="3.30.420.10">
    <property type="entry name" value="Ribonuclease H-like superfamily/Ribonuclease H"/>
    <property type="match status" value="1"/>
</dbReference>
<dbReference type="CDD" id="cd09274">
    <property type="entry name" value="RNase_HI_RT_Ty3"/>
    <property type="match status" value="1"/>
</dbReference>
<evidence type="ECO:0000313" key="11">
    <source>
        <dbReference type="EMBL" id="GBL94326.1"/>
    </source>
</evidence>
<evidence type="ECO:0000256" key="2">
    <source>
        <dbReference type="ARBA" id="ARBA00022679"/>
    </source>
</evidence>
<dbReference type="EC" id="2.7.7.49" evidence="1"/>
<dbReference type="PANTHER" id="PTHR37984:SF5">
    <property type="entry name" value="PROTEIN NYNRIN-LIKE"/>
    <property type="match status" value="1"/>
</dbReference>
<dbReference type="FunFam" id="1.10.340.70:FF:000001">
    <property type="entry name" value="Retrovirus-related Pol polyprotein from transposon gypsy-like Protein"/>
    <property type="match status" value="1"/>
</dbReference>
<sequence>MNDKTNAKPDESGIVMQATNSVIIIPFDPNNSMNVNSWLKYFNDKCQEHNLDDTWKLNNITAYLKNNALTEYVNSYDTIKTWEEFISFLTERYISPNLVNLSDFTSKSFKEGDDITLYFQEKLKIGRQLNLATSMILEGLSDGLPVNLRQLLAINSPNNPTEWLITATKLIKIQKSDENQINPSHSATQNLKTNSVSGNQWQPRNFRPHNFTPRQNFRPNNFQPNSPPRQNFGQNNNYQTPPPRQNFRPFSNANTHFQEKLPPSPCWLCTKQGIANAYHWVQTCPFGLSAGQLPSPNPAPPNFDPPKEENQQWQLPTVSGYYKRNPLPCVLDTGSTISLIPRDLVTKNHLKMTNAQGIVVQQTRGAISLTKTCTFSLKIGTINKNVTMYVLDHTLPYIILGMPELSKYDITIDCSKQKICQNGKNLNKSQNDKNHSNDKNKQNISLHISECKQINSHCSQTTEDQVNPPQSVTENKCELRKEVKDIIKNFDSVFSKDKYDVGALRVEPQRIVLNSDLPVSLRPHRTSPVEEQEIKSQVEKLLQAGLIKESNSPYSSPVTLAFKRDEGKKTRLCIDFRKLNALCKSDSEPLPLMDSLLDKLSKAKIFSSLDLASGYWHVPIHPKDTEKLAFCTNFGLYEWCRLPFGIKVAPAIFNRLIRRILTKYKIDFACNYFDDIIVYSSSELEHWKHLKTIFEICEKENIKLKLSKCVFAQTKISFLGYEIEQGKVSPNNANIETIKKLQPPTNVKELQRFLGSVNVYNKFIPQYAKLRYPLNQLLKKDVKFNWTNECQDAFDKLKETLTTKPVLNLYNPDVTCHVFVDASQKSVGAVLKQPDASDVLHPIAYHSRTLRDYEKNYAITELECLAIVDALDKFYYYLHGQKFVIHTDHAALVWLKNVKNLRGRLFRWSLKLSMFDYEIKYQKGCTNIEADMLSRHPVSHHLQHAVHLLDINEIKTQQKNDNLCGPKYHEVKDVIVIKKRNLYKIVVPFSLRLKLLNQAHEQFGHPGVQKMLNLITPQYYWPNITSDITEFVKHCSVCQLNKKRKQKRFGLLQQVPPTSTPFECISVDTVGGFNYYNSTKKFLHIVIDHATRHVWAFPSKNENSETYINILKQIFQIQVPVKLLTDRNAAFTSSRFKKFLRNYNVKHLLTTAHHPQTNGKVERVNQSLVTRLKCKVNSTSTKVPWTKLLESVTNEYNLTPHSITKYPPAYLLLGTLPYDSPIGQNSYYEPVNEARNLALQRTIDYHNKNKIRYDARFVDKKFNPGDLVVYEEFHYPNTRKLTPPFSGPYEVIKQCSEVTYEINKPNPLTKQVTQIVHISKLRCFHSPDKLKLSHE</sequence>
<dbReference type="Pfam" id="PF17921">
    <property type="entry name" value="Integrase_H2C2"/>
    <property type="match status" value="1"/>
</dbReference>
<dbReference type="Pfam" id="PF22938">
    <property type="entry name" value="Integrase_p58_C"/>
    <property type="match status" value="1"/>
</dbReference>
<dbReference type="Pfam" id="PF00078">
    <property type="entry name" value="RVT_1"/>
    <property type="match status" value="1"/>
</dbReference>
<dbReference type="InterPro" id="IPR041588">
    <property type="entry name" value="Integrase_H2C2"/>
</dbReference>
<dbReference type="SUPFAM" id="SSF56672">
    <property type="entry name" value="DNA/RNA polymerases"/>
    <property type="match status" value="1"/>
</dbReference>
<evidence type="ECO:0000313" key="13">
    <source>
        <dbReference type="Proteomes" id="UP000499080"/>
    </source>
</evidence>
<dbReference type="GO" id="GO:0004190">
    <property type="term" value="F:aspartic-type endopeptidase activity"/>
    <property type="evidence" value="ECO:0007669"/>
    <property type="project" value="InterPro"/>
</dbReference>
<dbReference type="InterPro" id="IPR050951">
    <property type="entry name" value="Retrovirus_Pol_polyprotein"/>
</dbReference>
<protein>
    <recommendedName>
        <fullName evidence="1">RNA-directed DNA polymerase</fullName>
        <ecNumber evidence="1">2.7.7.49</ecNumber>
    </recommendedName>
</protein>
<dbReference type="InterPro" id="IPR043502">
    <property type="entry name" value="DNA/RNA_pol_sf"/>
</dbReference>
<dbReference type="FunFam" id="3.10.20.370:FF:000001">
    <property type="entry name" value="Retrovirus-related Pol polyprotein from transposon 17.6-like protein"/>
    <property type="match status" value="1"/>
</dbReference>
<dbReference type="CDD" id="cd01647">
    <property type="entry name" value="RT_LTR"/>
    <property type="match status" value="1"/>
</dbReference>
<keyword evidence="6" id="KW-0378">Hydrolase</keyword>
<feature type="compositionally biased region" description="Polar residues" evidence="8">
    <location>
        <begin position="212"/>
        <end position="239"/>
    </location>
</feature>
<keyword evidence="4" id="KW-0540">Nuclease</keyword>
<accession>A0A4Y2BSN6</accession>
<evidence type="ECO:0000259" key="10">
    <source>
        <dbReference type="PROSITE" id="PS50994"/>
    </source>
</evidence>
<dbReference type="Gene3D" id="1.10.340.70">
    <property type="match status" value="1"/>
</dbReference>
<dbReference type="InterPro" id="IPR000477">
    <property type="entry name" value="RT_dom"/>
</dbReference>
<dbReference type="GO" id="GO:0042575">
    <property type="term" value="C:DNA polymerase complex"/>
    <property type="evidence" value="ECO:0007669"/>
    <property type="project" value="UniProtKB-ARBA"/>
</dbReference>
<name>A0A4Y2BSN6_ARAVE</name>
<feature type="region of interest" description="Disordered" evidence="8">
    <location>
        <begin position="178"/>
        <end position="255"/>
    </location>
</feature>
<dbReference type="InterPro" id="IPR001969">
    <property type="entry name" value="Aspartic_peptidase_AS"/>
</dbReference>
<evidence type="ECO:0000256" key="6">
    <source>
        <dbReference type="ARBA" id="ARBA00022801"/>
    </source>
</evidence>